<feature type="transmembrane region" description="Helical" evidence="2">
    <location>
        <begin position="188"/>
        <end position="211"/>
    </location>
</feature>
<dbReference type="PANTHER" id="PTHR23028">
    <property type="entry name" value="ACETYLTRANSFERASE"/>
    <property type="match status" value="1"/>
</dbReference>
<feature type="domain" description="Acyltransferase 3" evidence="3">
    <location>
        <begin position="61"/>
        <end position="394"/>
    </location>
</feature>
<name>A0A485LDP8_9STRA</name>
<evidence type="ECO:0000256" key="1">
    <source>
        <dbReference type="SAM" id="MobiDB-lite"/>
    </source>
</evidence>
<feature type="domain" description="SGNH" evidence="4">
    <location>
        <begin position="505"/>
        <end position="740"/>
    </location>
</feature>
<protein>
    <submittedName>
        <fullName evidence="6">Aste57867_19842 protein</fullName>
    </submittedName>
</protein>
<dbReference type="InterPro" id="IPR002656">
    <property type="entry name" value="Acyl_transf_3_dom"/>
</dbReference>
<sequence>MDCQVDPNVSYQPLGGQTPTTRHTLAKEDSVAQLAPTVEPTAALEPEHTVKHQHPITYRPDIDGLRALAVIPVVIFHSYPKALPGGFIGVDIFFVISGYLISSILFKEHTKGTFTYADFYSRRIRRIFPALILVLGFTLTLSCLWLMAKPLKTMAATMIAGTCFGANLQLLTYEQGYFDASIKEIPLLHLWSLGVEEQFYIFWPFFAALVVKLSPRNAILAQCLVLVASFVCNIAFLGFHGSDKYSFYFPLSRFWQMSIGGLLAYINMPSVDVKGKTASLSPFVSAILSTSGLTAVVVGFFIIEEAMAFPGYWSLLPTLGAAALITAGPTTPFNHHILGSFPMVFVGQISYALYLWHWPLLVLSKVHFPNDVLRPWYMEPYSMAILAVVLSVATLYVIENNLRRRKGLSVVPTLCGLALTLLIVSIFVYNFPDTFSSPARAIAADSSPANGDVNGTNWSRGPRQASATTAAIYKGNQDWHPWGQGTSQFVFTDTTGAVADDDGIKVLNQANTKQLVIVLGDSHANMVAPRFSRLFELAKNQSNPFPQVMFRTRDGTPSLSCIQGYHAANVEFIKTTKPQAVLYVSNWIQFLRAGGSSTSPASPNPVCCKGGYVDTCEYQSQADVVLLVDRLRDELQSFGRLGIQVFVATTNPEGVEYSIQSLLNGANVGSTDPISRAGFRQKFANVISLVEGAIKAANATTIDLSDNQCFEDECQVISMKEGEPVFKDTNHIRPYYARNYLSVLDQVVNAALV</sequence>
<feature type="transmembrane region" description="Helical" evidence="2">
    <location>
        <begin position="309"/>
        <end position="328"/>
    </location>
</feature>
<dbReference type="AlphaFoldDB" id="A0A485LDP8"/>
<dbReference type="Pfam" id="PF01757">
    <property type="entry name" value="Acyl_transf_3"/>
    <property type="match status" value="1"/>
</dbReference>
<gene>
    <name evidence="6" type="primary">Aste57867_19842</name>
    <name evidence="5" type="ORF">As57867_019777</name>
    <name evidence="6" type="ORF">ASTE57867_19842</name>
</gene>
<evidence type="ECO:0000259" key="3">
    <source>
        <dbReference type="Pfam" id="PF01757"/>
    </source>
</evidence>
<feature type="transmembrane region" description="Helical" evidence="2">
    <location>
        <begin position="280"/>
        <end position="303"/>
    </location>
</feature>
<keyword evidence="2" id="KW-0472">Membrane</keyword>
<dbReference type="PANTHER" id="PTHR23028:SF53">
    <property type="entry name" value="ACYL_TRANSF_3 DOMAIN-CONTAINING PROTEIN"/>
    <property type="match status" value="1"/>
</dbReference>
<reference evidence="6 7" key="1">
    <citation type="submission" date="2019-03" db="EMBL/GenBank/DDBJ databases">
        <authorList>
            <person name="Gaulin E."/>
            <person name="Dumas B."/>
        </authorList>
    </citation>
    <scope>NUCLEOTIDE SEQUENCE [LARGE SCALE GENOMIC DNA]</scope>
    <source>
        <strain evidence="6">CBS 568.67</strain>
    </source>
</reference>
<dbReference type="InterPro" id="IPR043968">
    <property type="entry name" value="SGNH"/>
</dbReference>
<proteinExistence type="predicted"/>
<dbReference type="Pfam" id="PF19040">
    <property type="entry name" value="SGNH"/>
    <property type="match status" value="1"/>
</dbReference>
<evidence type="ECO:0000313" key="7">
    <source>
        <dbReference type="Proteomes" id="UP000332933"/>
    </source>
</evidence>
<keyword evidence="2" id="KW-1133">Transmembrane helix</keyword>
<dbReference type="GO" id="GO:0016020">
    <property type="term" value="C:membrane"/>
    <property type="evidence" value="ECO:0007669"/>
    <property type="project" value="TreeGrafter"/>
</dbReference>
<dbReference type="EMBL" id="CAADRA010006739">
    <property type="protein sequence ID" value="VFT96540.1"/>
    <property type="molecule type" value="Genomic_DNA"/>
</dbReference>
<feature type="transmembrane region" description="Helical" evidence="2">
    <location>
        <begin position="410"/>
        <end position="431"/>
    </location>
</feature>
<dbReference type="GO" id="GO:0000271">
    <property type="term" value="P:polysaccharide biosynthetic process"/>
    <property type="evidence" value="ECO:0007669"/>
    <property type="project" value="TreeGrafter"/>
</dbReference>
<keyword evidence="7" id="KW-1185">Reference proteome</keyword>
<feature type="transmembrane region" description="Helical" evidence="2">
    <location>
        <begin position="381"/>
        <end position="398"/>
    </location>
</feature>
<feature type="transmembrane region" description="Helical" evidence="2">
    <location>
        <begin position="218"/>
        <end position="239"/>
    </location>
</feature>
<dbReference type="GO" id="GO:0016747">
    <property type="term" value="F:acyltransferase activity, transferring groups other than amino-acyl groups"/>
    <property type="evidence" value="ECO:0007669"/>
    <property type="project" value="InterPro"/>
</dbReference>
<feature type="transmembrane region" description="Helical" evidence="2">
    <location>
        <begin position="127"/>
        <end position="148"/>
    </location>
</feature>
<organism evidence="6 7">
    <name type="scientific">Aphanomyces stellatus</name>
    <dbReference type="NCBI Taxonomy" id="120398"/>
    <lineage>
        <taxon>Eukaryota</taxon>
        <taxon>Sar</taxon>
        <taxon>Stramenopiles</taxon>
        <taxon>Oomycota</taxon>
        <taxon>Saprolegniomycetes</taxon>
        <taxon>Saprolegniales</taxon>
        <taxon>Verrucalvaceae</taxon>
        <taxon>Aphanomyces</taxon>
    </lineage>
</organism>
<dbReference type="OrthoDB" id="207378at2759"/>
<feature type="compositionally biased region" description="Polar residues" evidence="1">
    <location>
        <begin position="7"/>
        <end position="22"/>
    </location>
</feature>
<evidence type="ECO:0000313" key="5">
    <source>
        <dbReference type="EMBL" id="KAF0688552.1"/>
    </source>
</evidence>
<feature type="region of interest" description="Disordered" evidence="1">
    <location>
        <begin position="1"/>
        <end position="22"/>
    </location>
</feature>
<reference evidence="5" key="2">
    <citation type="submission" date="2019-06" db="EMBL/GenBank/DDBJ databases">
        <title>Genomics analysis of Aphanomyces spp. identifies a new class of oomycete effector associated with host adaptation.</title>
        <authorList>
            <person name="Gaulin E."/>
        </authorList>
    </citation>
    <scope>NUCLEOTIDE SEQUENCE</scope>
    <source>
        <strain evidence="5">CBS 578.67</strain>
    </source>
</reference>
<feature type="transmembrane region" description="Helical" evidence="2">
    <location>
        <begin position="86"/>
        <end position="106"/>
    </location>
</feature>
<keyword evidence="2" id="KW-0812">Transmembrane</keyword>
<dbReference type="EMBL" id="VJMH01006716">
    <property type="protein sequence ID" value="KAF0688552.1"/>
    <property type="molecule type" value="Genomic_DNA"/>
</dbReference>
<dbReference type="Proteomes" id="UP000332933">
    <property type="component" value="Unassembled WGS sequence"/>
</dbReference>
<dbReference type="InterPro" id="IPR050879">
    <property type="entry name" value="Acyltransferase_3"/>
</dbReference>
<evidence type="ECO:0000256" key="2">
    <source>
        <dbReference type="SAM" id="Phobius"/>
    </source>
</evidence>
<feature type="transmembrane region" description="Helical" evidence="2">
    <location>
        <begin position="245"/>
        <end position="268"/>
    </location>
</feature>
<evidence type="ECO:0000259" key="4">
    <source>
        <dbReference type="Pfam" id="PF19040"/>
    </source>
</evidence>
<feature type="transmembrane region" description="Helical" evidence="2">
    <location>
        <begin position="340"/>
        <end position="361"/>
    </location>
</feature>
<accession>A0A485LDP8</accession>
<evidence type="ECO:0000313" key="6">
    <source>
        <dbReference type="EMBL" id="VFT96540.1"/>
    </source>
</evidence>